<dbReference type="EMBL" id="LACI01000726">
    <property type="protein sequence ID" value="KJU86141.1"/>
    <property type="molecule type" value="Genomic_DNA"/>
</dbReference>
<dbReference type="GO" id="GO:0016491">
    <property type="term" value="F:oxidoreductase activity"/>
    <property type="evidence" value="ECO:0007669"/>
    <property type="project" value="UniProtKB-KW"/>
</dbReference>
<evidence type="ECO:0000313" key="8">
    <source>
        <dbReference type="EMBL" id="KJU86141.1"/>
    </source>
</evidence>
<organism evidence="8 9">
    <name type="scientific">Candidatus Magnetobacterium bavaricum</name>
    <dbReference type="NCBI Taxonomy" id="29290"/>
    <lineage>
        <taxon>Bacteria</taxon>
        <taxon>Pseudomonadati</taxon>
        <taxon>Nitrospirota</taxon>
        <taxon>Thermodesulfovibrionia</taxon>
        <taxon>Thermodesulfovibrionales</taxon>
        <taxon>Candidatus Magnetobacteriaceae</taxon>
        <taxon>Candidatus Magnetobacterium</taxon>
    </lineage>
</organism>
<dbReference type="AlphaFoldDB" id="A0A0F3GW59"/>
<dbReference type="PROSITE" id="PS51379">
    <property type="entry name" value="4FE4S_FER_2"/>
    <property type="match status" value="2"/>
</dbReference>
<dbReference type="GO" id="GO:0009055">
    <property type="term" value="F:electron transfer activity"/>
    <property type="evidence" value="ECO:0007669"/>
    <property type="project" value="InterPro"/>
</dbReference>
<dbReference type="PROSITE" id="PS51002">
    <property type="entry name" value="CYTB_NTER"/>
    <property type="match status" value="1"/>
</dbReference>
<dbReference type="GO" id="GO:0051536">
    <property type="term" value="F:iron-sulfur cluster binding"/>
    <property type="evidence" value="ECO:0007669"/>
    <property type="project" value="UniProtKB-KW"/>
</dbReference>
<feature type="transmembrane region" description="Helical" evidence="5">
    <location>
        <begin position="52"/>
        <end position="70"/>
    </location>
</feature>
<reference evidence="8 9" key="1">
    <citation type="submission" date="2015-02" db="EMBL/GenBank/DDBJ databases">
        <title>Single-cell genomics of uncultivated deep-branching MTB reveals a conserved set of magnetosome genes.</title>
        <authorList>
            <person name="Kolinko S."/>
            <person name="Richter M."/>
            <person name="Glockner F.O."/>
            <person name="Brachmann A."/>
            <person name="Schuler D."/>
        </authorList>
    </citation>
    <scope>NUCLEOTIDE SEQUENCE [LARGE SCALE GENOMIC DNA]</scope>
    <source>
        <strain evidence="8">TM-1</strain>
    </source>
</reference>
<dbReference type="PROSITE" id="PS00198">
    <property type="entry name" value="4FE4S_FER_1"/>
    <property type="match status" value="1"/>
</dbReference>
<dbReference type="GO" id="GO:0016020">
    <property type="term" value="C:membrane"/>
    <property type="evidence" value="ECO:0007669"/>
    <property type="project" value="InterPro"/>
</dbReference>
<feature type="transmembrane region" description="Helical" evidence="5">
    <location>
        <begin position="232"/>
        <end position="252"/>
    </location>
</feature>
<keyword evidence="5" id="KW-0472">Membrane</keyword>
<keyword evidence="4" id="KW-0411">Iron-sulfur</keyword>
<dbReference type="SUPFAM" id="SSF81342">
    <property type="entry name" value="Transmembrane di-heme cytochromes"/>
    <property type="match status" value="1"/>
</dbReference>
<dbReference type="Gene3D" id="1.20.810.10">
    <property type="entry name" value="Cytochrome Bc1 Complex, Chain C"/>
    <property type="match status" value="1"/>
</dbReference>
<feature type="transmembrane region" description="Helical" evidence="5">
    <location>
        <begin position="79"/>
        <end position="104"/>
    </location>
</feature>
<comment type="caution">
    <text evidence="8">The sequence shown here is derived from an EMBL/GenBank/DDBJ whole genome shotgun (WGS) entry which is preliminary data.</text>
</comment>
<evidence type="ECO:0000256" key="5">
    <source>
        <dbReference type="SAM" id="Phobius"/>
    </source>
</evidence>
<dbReference type="InterPro" id="IPR017896">
    <property type="entry name" value="4Fe4S_Fe-S-bd"/>
</dbReference>
<keyword evidence="5" id="KW-0812">Transmembrane</keyword>
<keyword evidence="9" id="KW-1185">Reference proteome</keyword>
<name>A0A0F3GW59_9BACT</name>
<dbReference type="GO" id="GO:0022904">
    <property type="term" value="P:respiratory electron transport chain"/>
    <property type="evidence" value="ECO:0007669"/>
    <property type="project" value="InterPro"/>
</dbReference>
<evidence type="ECO:0000259" key="6">
    <source>
        <dbReference type="PROSITE" id="PS51002"/>
    </source>
</evidence>
<dbReference type="PANTHER" id="PTHR19271">
    <property type="entry name" value="CYTOCHROME B"/>
    <property type="match status" value="1"/>
</dbReference>
<dbReference type="SUPFAM" id="SSF54862">
    <property type="entry name" value="4Fe-4S ferredoxins"/>
    <property type="match status" value="1"/>
</dbReference>
<keyword evidence="3" id="KW-0408">Iron</keyword>
<dbReference type="Pfam" id="PF13237">
    <property type="entry name" value="Fer4_10"/>
    <property type="match status" value="1"/>
</dbReference>
<feature type="transmembrane region" description="Helical" evidence="5">
    <location>
        <begin position="147"/>
        <end position="168"/>
    </location>
</feature>
<protein>
    <submittedName>
        <fullName evidence="8">Cytochrome b/b6</fullName>
    </submittedName>
</protein>
<feature type="domain" description="4Fe-4S ferredoxin-type" evidence="7">
    <location>
        <begin position="258"/>
        <end position="287"/>
    </location>
</feature>
<keyword evidence="5" id="KW-1133">Transmembrane helix</keyword>
<dbReference type="InterPro" id="IPR005797">
    <property type="entry name" value="Cyt_b/b6_N"/>
</dbReference>
<proteinExistence type="predicted"/>
<dbReference type="Proteomes" id="UP000033423">
    <property type="component" value="Unassembled WGS sequence"/>
</dbReference>
<evidence type="ECO:0000256" key="3">
    <source>
        <dbReference type="ARBA" id="ARBA00023004"/>
    </source>
</evidence>
<evidence type="ECO:0000256" key="1">
    <source>
        <dbReference type="ARBA" id="ARBA00022723"/>
    </source>
</evidence>
<evidence type="ECO:0000313" key="9">
    <source>
        <dbReference type="Proteomes" id="UP000033423"/>
    </source>
</evidence>
<accession>A0A0F3GW59</accession>
<evidence type="ECO:0000256" key="4">
    <source>
        <dbReference type="ARBA" id="ARBA00023014"/>
    </source>
</evidence>
<evidence type="ECO:0000256" key="2">
    <source>
        <dbReference type="ARBA" id="ARBA00023002"/>
    </source>
</evidence>
<feature type="domain" description="4Fe-4S ferredoxin-type" evidence="7">
    <location>
        <begin position="292"/>
        <end position="321"/>
    </location>
</feature>
<feature type="transmembrane region" description="Helical" evidence="5">
    <location>
        <begin position="110"/>
        <end position="135"/>
    </location>
</feature>
<dbReference type="InterPro" id="IPR016174">
    <property type="entry name" value="Di-haem_cyt_TM"/>
</dbReference>
<dbReference type="PANTHER" id="PTHR19271:SF16">
    <property type="entry name" value="CYTOCHROME B"/>
    <property type="match status" value="1"/>
</dbReference>
<gene>
    <name evidence="8" type="ORF">MBAV_001666</name>
</gene>
<feature type="transmembrane region" description="Helical" evidence="5">
    <location>
        <begin position="180"/>
        <end position="196"/>
    </location>
</feature>
<sequence length="598" mass="67744">MGAIAIFLFLVDSISGIYLYIFYKIDPRYVHASVEAISDSFLGNIMRGLHRYTSAGLIFVTLLHTLHVLVTDRFRMFRWIAWITGVMALATFLIIGISGYILVWDVKAQLIGILTGKFLSYLPVFGNSIMSTFLGSDIKLLGGMFRMVMYFHVALTLAIVFILWLHVLRNARPRIVPPKFLWVALSVIMVVTSIVFKAKSDAGANLSNISFVISMDWAYFFVYPLMKIMPLSWMWLTVSVVSLILILFPWLIKGKKIHPVVIDHDKCTGCERCYIDCPYEAVIMQRLDDGKKKAVVNENKCAGCGICIGSCSFKSITLPAFAWQQMLDEVKAKSPEVVVFRCRLSAEVPERDKVFTYTVPCIGAVHTRFPKEIFGGSVKGVCLVGCETDDCHYREGSRWTTDRYEGSRKPSLDKQTDPSRILILQATSTEGIAQELDMFIKDVNDGKKFDKVPIRGNQKLNYAVASLLLLIPTLLLYPLTSDKMAFYPEDKSVVIMTFKYRSTSSVASSRSPIKVTMQVNQKEVFSQTYNPRGIRQDSSIFVYDEILLNPEHADISLKMQETLFPEKTEELNLTKDLKPKDSIIITYDDSSKQLIYLK</sequence>
<dbReference type="InterPro" id="IPR027387">
    <property type="entry name" value="Cytb/b6-like_sf"/>
</dbReference>
<keyword evidence="2" id="KW-0560">Oxidoreductase</keyword>
<dbReference type="Pfam" id="PF02662">
    <property type="entry name" value="FlpD"/>
    <property type="match status" value="1"/>
</dbReference>
<keyword evidence="1" id="KW-0479">Metal-binding</keyword>
<evidence type="ECO:0000259" key="7">
    <source>
        <dbReference type="PROSITE" id="PS51379"/>
    </source>
</evidence>
<dbReference type="Pfam" id="PF00033">
    <property type="entry name" value="Cytochrome_B"/>
    <property type="match status" value="1"/>
</dbReference>
<feature type="transmembrane region" description="Helical" evidence="5">
    <location>
        <begin position="208"/>
        <end position="226"/>
    </location>
</feature>
<dbReference type="InterPro" id="IPR003813">
    <property type="entry name" value="MvhD/FlpD"/>
</dbReference>
<dbReference type="GO" id="GO:0046872">
    <property type="term" value="F:metal ion binding"/>
    <property type="evidence" value="ECO:0007669"/>
    <property type="project" value="UniProtKB-KW"/>
</dbReference>
<dbReference type="InterPro" id="IPR017900">
    <property type="entry name" value="4Fe4S_Fe_S_CS"/>
</dbReference>
<dbReference type="Gene3D" id="3.30.70.20">
    <property type="match status" value="2"/>
</dbReference>
<feature type="domain" description="Cytochrome b/b6 N-terminal region profile" evidence="6">
    <location>
        <begin position="1"/>
        <end position="179"/>
    </location>
</feature>